<dbReference type="CDD" id="cd07721">
    <property type="entry name" value="yflN-like_MBL-fold"/>
    <property type="match status" value="1"/>
</dbReference>
<dbReference type="InterPro" id="IPR050855">
    <property type="entry name" value="NDM-1-like"/>
</dbReference>
<name>A0ABT0XLN4_9BACI</name>
<protein>
    <submittedName>
        <fullName evidence="2">MBL fold metallo-hydrolase</fullName>
    </submittedName>
</protein>
<reference evidence="2" key="1">
    <citation type="submission" date="2022-06" db="EMBL/GenBank/DDBJ databases">
        <title>Alkalicoccobacillus porphyridii sp. nov., isolated from a marine red alga, Porphyridium purpureum and reclassification of Shouchella plakortidis and Shouchella gibsonii as Alkalicoccobacillus plakortidis comb. nov. and Alkalicoccobacillus gibsonii comb. nov.</title>
        <authorList>
            <person name="Kim K.H."/>
            <person name="Lee J.K."/>
            <person name="Han D.M."/>
            <person name="Baek J.H."/>
            <person name="Jeon C.O."/>
        </authorList>
    </citation>
    <scope>NUCLEOTIDE SEQUENCE</scope>
    <source>
        <strain evidence="2">DSM 19153</strain>
    </source>
</reference>
<dbReference type="SMART" id="SM00849">
    <property type="entry name" value="Lactamase_B"/>
    <property type="match status" value="1"/>
</dbReference>
<evidence type="ECO:0000259" key="1">
    <source>
        <dbReference type="SMART" id="SM00849"/>
    </source>
</evidence>
<dbReference type="EMBL" id="JAMQJY010000001">
    <property type="protein sequence ID" value="MCM2676228.1"/>
    <property type="molecule type" value="Genomic_DNA"/>
</dbReference>
<dbReference type="RefSeq" id="WP_251608071.1">
    <property type="nucleotide sequence ID" value="NZ_JAMQJY010000001.1"/>
</dbReference>
<feature type="domain" description="Metallo-beta-lactamase" evidence="1">
    <location>
        <begin position="37"/>
        <end position="248"/>
    </location>
</feature>
<dbReference type="Pfam" id="PF00753">
    <property type="entry name" value="Lactamase_B"/>
    <property type="match status" value="1"/>
</dbReference>
<dbReference type="PANTHER" id="PTHR42951">
    <property type="entry name" value="METALLO-BETA-LACTAMASE DOMAIN-CONTAINING"/>
    <property type="match status" value="1"/>
</dbReference>
<keyword evidence="3" id="KW-1185">Reference proteome</keyword>
<dbReference type="Gene3D" id="3.60.15.10">
    <property type="entry name" value="Ribonuclease Z/Hydroxyacylglutathione hydrolase-like"/>
    <property type="match status" value="1"/>
</dbReference>
<proteinExistence type="predicted"/>
<evidence type="ECO:0000313" key="3">
    <source>
        <dbReference type="Proteomes" id="UP001203665"/>
    </source>
</evidence>
<accession>A0ABT0XLN4</accession>
<dbReference type="InterPro" id="IPR036866">
    <property type="entry name" value="RibonucZ/Hydroxyglut_hydro"/>
</dbReference>
<gene>
    <name evidence="2" type="ORF">NDM98_12470</name>
</gene>
<dbReference type="Proteomes" id="UP001203665">
    <property type="component" value="Unassembled WGS sequence"/>
</dbReference>
<evidence type="ECO:0000313" key="2">
    <source>
        <dbReference type="EMBL" id="MCM2676228.1"/>
    </source>
</evidence>
<dbReference type="PANTHER" id="PTHR42951:SF17">
    <property type="entry name" value="METALLO-BETA-LACTAMASE DOMAIN-CONTAINING PROTEIN"/>
    <property type="match status" value="1"/>
</dbReference>
<organism evidence="2 3">
    <name type="scientific">Alkalicoccobacillus plakortidis</name>
    <dbReference type="NCBI Taxonomy" id="444060"/>
    <lineage>
        <taxon>Bacteria</taxon>
        <taxon>Bacillati</taxon>
        <taxon>Bacillota</taxon>
        <taxon>Bacilli</taxon>
        <taxon>Bacillales</taxon>
        <taxon>Bacillaceae</taxon>
        <taxon>Alkalicoccobacillus</taxon>
    </lineage>
</organism>
<comment type="caution">
    <text evidence="2">The sequence shown here is derived from an EMBL/GenBank/DDBJ whole genome shotgun (WGS) entry which is preliminary data.</text>
</comment>
<sequence>MNKNISNEPQPTLPLTSAHDGFFQAITDDIFCFTDKIVNVYFIGDPKKSSEWFLVDCGISRSSDHILSILTEKFGDAYPPKMIVLTHGHFDHVGAAYELAKHWSVNLFCHELELPYLSGEKDYAKPDPSVEGGMIAKLSGAFPYKSIDLTPFVKVLPSDGTIDGFTEWQWVHTPGHSPGQIALYRESDRALLSADAIITVKQDSLYDVLTQSEHLQGPPRYFTTDWEEAKQSAERLKHLNPNFIAPGHGLPMFGTEFKDSLEVLIKDFDRVSIPDYGKYTNDKKLLK</sequence>
<dbReference type="SUPFAM" id="SSF56281">
    <property type="entry name" value="Metallo-hydrolase/oxidoreductase"/>
    <property type="match status" value="1"/>
</dbReference>
<dbReference type="InterPro" id="IPR001279">
    <property type="entry name" value="Metallo-B-lactamas"/>
</dbReference>